<feature type="compositionally biased region" description="Polar residues" evidence="1">
    <location>
        <begin position="231"/>
        <end position="242"/>
    </location>
</feature>
<feature type="compositionally biased region" description="Basic and acidic residues" evidence="1">
    <location>
        <begin position="37"/>
        <end position="49"/>
    </location>
</feature>
<feature type="region of interest" description="Disordered" evidence="1">
    <location>
        <begin position="1"/>
        <end position="161"/>
    </location>
</feature>
<organism evidence="2 3">
    <name type="scientific">Prorocentrum cordatum</name>
    <dbReference type="NCBI Taxonomy" id="2364126"/>
    <lineage>
        <taxon>Eukaryota</taxon>
        <taxon>Sar</taxon>
        <taxon>Alveolata</taxon>
        <taxon>Dinophyceae</taxon>
        <taxon>Prorocentrales</taxon>
        <taxon>Prorocentraceae</taxon>
        <taxon>Prorocentrum</taxon>
    </lineage>
</organism>
<evidence type="ECO:0000313" key="2">
    <source>
        <dbReference type="EMBL" id="CAK0797520.1"/>
    </source>
</evidence>
<feature type="compositionally biased region" description="Low complexity" evidence="1">
    <location>
        <begin position="15"/>
        <end position="25"/>
    </location>
</feature>
<proteinExistence type="predicted"/>
<name>A0ABN9PWS0_9DINO</name>
<feature type="region of interest" description="Disordered" evidence="1">
    <location>
        <begin position="220"/>
        <end position="242"/>
    </location>
</feature>
<protein>
    <submittedName>
        <fullName evidence="2">Uncharacterized protein</fullName>
    </submittedName>
</protein>
<feature type="compositionally biased region" description="Low complexity" evidence="1">
    <location>
        <begin position="130"/>
        <end position="148"/>
    </location>
</feature>
<feature type="compositionally biased region" description="Low complexity" evidence="1">
    <location>
        <begin position="57"/>
        <end position="69"/>
    </location>
</feature>
<keyword evidence="3" id="KW-1185">Reference proteome</keyword>
<accession>A0ABN9PWS0</accession>
<gene>
    <name evidence="2" type="ORF">PCOR1329_LOCUS6577</name>
</gene>
<evidence type="ECO:0000313" key="3">
    <source>
        <dbReference type="Proteomes" id="UP001189429"/>
    </source>
</evidence>
<evidence type="ECO:0000256" key="1">
    <source>
        <dbReference type="SAM" id="MobiDB-lite"/>
    </source>
</evidence>
<feature type="compositionally biased region" description="Basic and acidic residues" evidence="1">
    <location>
        <begin position="109"/>
        <end position="123"/>
    </location>
</feature>
<reference evidence="2" key="1">
    <citation type="submission" date="2023-10" db="EMBL/GenBank/DDBJ databases">
        <authorList>
            <person name="Chen Y."/>
            <person name="Shah S."/>
            <person name="Dougan E. K."/>
            <person name="Thang M."/>
            <person name="Chan C."/>
        </authorList>
    </citation>
    <scope>NUCLEOTIDE SEQUENCE [LARGE SCALE GENOMIC DNA]</scope>
</reference>
<comment type="caution">
    <text evidence="2">The sequence shown here is derived from an EMBL/GenBank/DDBJ whole genome shotgun (WGS) entry which is preliminary data.</text>
</comment>
<sequence>PVGPRPRVPARDLRAAGAVRGPPGARLHEPLPALGGDGRRCRGGRARERLLRRRAAGARTAPQQAHARQGPGGPPAGGGAAGRSRGGRHAHRLLQLGRQHAAAGVPPPRQERREDGGGRDAGHPRGAGRGPAALGRGAPAAGARAAGPGAAGRGAAARKRGPGAGVTLLVRAHGPPPIAEFGTMAAACAPGFGPPPPRRSHPRPRTKAQACLALVPDAAATLEHGEKSRPRPQTSFPSWIGL</sequence>
<dbReference type="Proteomes" id="UP001189429">
    <property type="component" value="Unassembled WGS sequence"/>
</dbReference>
<dbReference type="EMBL" id="CAUYUJ010001769">
    <property type="protein sequence ID" value="CAK0797520.1"/>
    <property type="molecule type" value="Genomic_DNA"/>
</dbReference>
<feature type="non-terminal residue" evidence="2">
    <location>
        <position position="1"/>
    </location>
</feature>